<comment type="caution">
    <text evidence="4">The sequence shown here is derived from an EMBL/GenBank/DDBJ whole genome shotgun (WGS) entry which is preliminary data.</text>
</comment>
<feature type="domain" description="NmrA-like" evidence="3">
    <location>
        <begin position="18"/>
        <end position="121"/>
    </location>
</feature>
<evidence type="ECO:0000313" key="4">
    <source>
        <dbReference type="EMBL" id="OPB42623.1"/>
    </source>
</evidence>
<dbReference type="InterPro" id="IPR051609">
    <property type="entry name" value="NmrA/Isoflavone_reductase-like"/>
</dbReference>
<evidence type="ECO:0000313" key="5">
    <source>
        <dbReference type="Proteomes" id="UP000191004"/>
    </source>
</evidence>
<dbReference type="PANTHER" id="PTHR47706:SF7">
    <property type="entry name" value="CIPA-LIKE, PUTATIVE (AFU_ORTHOLOGUE AFUA_1G01630)-RELATED"/>
    <property type="match status" value="1"/>
</dbReference>
<organism evidence="4 5">
    <name type="scientific">Trichoderma guizhouense</name>
    <dbReference type="NCBI Taxonomy" id="1491466"/>
    <lineage>
        <taxon>Eukaryota</taxon>
        <taxon>Fungi</taxon>
        <taxon>Dikarya</taxon>
        <taxon>Ascomycota</taxon>
        <taxon>Pezizomycotina</taxon>
        <taxon>Sordariomycetes</taxon>
        <taxon>Hypocreomycetidae</taxon>
        <taxon>Hypocreales</taxon>
        <taxon>Hypocreaceae</taxon>
        <taxon>Trichoderma</taxon>
    </lineage>
</organism>
<dbReference type="InterPro" id="IPR036291">
    <property type="entry name" value="NAD(P)-bd_dom_sf"/>
</dbReference>
<evidence type="ECO:0000259" key="3">
    <source>
        <dbReference type="Pfam" id="PF05368"/>
    </source>
</evidence>
<dbReference type="PANTHER" id="PTHR47706">
    <property type="entry name" value="NMRA-LIKE FAMILY PROTEIN"/>
    <property type="match status" value="1"/>
</dbReference>
<dbReference type="Pfam" id="PF05368">
    <property type="entry name" value="NmrA"/>
    <property type="match status" value="1"/>
</dbReference>
<dbReference type="Gene3D" id="3.90.25.10">
    <property type="entry name" value="UDP-galactose 4-epimerase, domain 1"/>
    <property type="match status" value="1"/>
</dbReference>
<dbReference type="AlphaFoldDB" id="A0A1T3CNG5"/>
<dbReference type="Gene3D" id="3.40.50.720">
    <property type="entry name" value="NAD(P)-binding Rossmann-like Domain"/>
    <property type="match status" value="1"/>
</dbReference>
<evidence type="ECO:0000256" key="2">
    <source>
        <dbReference type="ARBA" id="ARBA00023002"/>
    </source>
</evidence>
<proteinExistence type="predicted"/>
<name>A0A1T3CNG5_9HYPO</name>
<keyword evidence="2" id="KW-0560">Oxidoreductase</keyword>
<keyword evidence="5" id="KW-1185">Reference proteome</keyword>
<dbReference type="SUPFAM" id="SSF51735">
    <property type="entry name" value="NAD(P)-binding Rossmann-fold domains"/>
    <property type="match status" value="1"/>
</dbReference>
<dbReference type="InterPro" id="IPR008030">
    <property type="entry name" value="NmrA-like"/>
</dbReference>
<accession>A0A1T3CNG5</accession>
<evidence type="ECO:0000256" key="1">
    <source>
        <dbReference type="ARBA" id="ARBA00022857"/>
    </source>
</evidence>
<protein>
    <recommendedName>
        <fullName evidence="3">NmrA-like domain-containing protein</fullName>
    </recommendedName>
</protein>
<dbReference type="Proteomes" id="UP000191004">
    <property type="component" value="Unassembled WGS sequence"/>
</dbReference>
<dbReference type="EMBL" id="LVVK01000013">
    <property type="protein sequence ID" value="OPB42623.1"/>
    <property type="molecule type" value="Genomic_DNA"/>
</dbReference>
<reference evidence="4 5" key="1">
    <citation type="submission" date="2016-04" db="EMBL/GenBank/DDBJ databases">
        <title>Multiple horizontal gene transfer events from other fungi enriched the ability of the initially mycotrophic fungus Trichoderma (Ascomycota) to feed on dead plant biomass.</title>
        <authorList>
            <person name="Atanasova L."/>
            <person name="Chenthamara K."/>
            <person name="Zhang J."/>
            <person name="Grujic M."/>
            <person name="Henrissat B."/>
            <person name="Kuo A."/>
            <person name="Aertz A."/>
            <person name="Salamov A."/>
            <person name="Lipzen A."/>
            <person name="Labutti K."/>
            <person name="Barry K."/>
            <person name="Miao Y."/>
            <person name="Rahimi M.J."/>
            <person name="Shen Q."/>
            <person name="Grigoriev I.V."/>
            <person name="Kubicek C.P."/>
            <person name="Druzhinina I.S."/>
        </authorList>
    </citation>
    <scope>NUCLEOTIDE SEQUENCE [LARGE SCALE GENOMIC DNA]</scope>
    <source>
        <strain evidence="4 5">NJAU 4742</strain>
    </source>
</reference>
<gene>
    <name evidence="4" type="ORF">A0O28_0037430</name>
</gene>
<dbReference type="GO" id="GO:0016491">
    <property type="term" value="F:oxidoreductase activity"/>
    <property type="evidence" value="ECO:0007669"/>
    <property type="project" value="UniProtKB-KW"/>
</dbReference>
<keyword evidence="1" id="KW-0521">NADP</keyword>
<sequence length="277" mass="30587">MSIKYAKDQPAGFINYIKNVAVIGAGGEVGKPIATELLKTGKHNVTAITRLNSNSKLPTGVNVIRVNYDDEQTLIDALKGQQFLFITLAATAPRDTQAKIITAAAKAGVSWVMPNSYAPDFANKALMTDIMIGPAAEAGVASVEQAGMSWIYMTCGFWYEFSLSVGSPWCGFDILDKKVTFYDDGNMRINMSTWEQCGRAAAHLLSLKELPDDETDQSPTISQWRNKILYISSFLASQRDMLDSIHRVMGTTDDDRQIDYEPTDTRYTRGLANSTVW</sequence>